<dbReference type="EMBL" id="SSTE01018412">
    <property type="protein sequence ID" value="KAA0039310.1"/>
    <property type="molecule type" value="Genomic_DNA"/>
</dbReference>
<dbReference type="PANTHER" id="PTHR11017:SF559">
    <property type="entry name" value="DISEASE RESISTANCE PROTEIN CHL1"/>
    <property type="match status" value="1"/>
</dbReference>
<dbReference type="OrthoDB" id="72369at2759"/>
<dbReference type="Proteomes" id="UP000321947">
    <property type="component" value="Unassembled WGS sequence"/>
</dbReference>
<dbReference type="InterPro" id="IPR035897">
    <property type="entry name" value="Toll_tir_struct_dom_sf"/>
</dbReference>
<name>A0A5A7T7T4_CUCMM</name>
<dbReference type="InterPro" id="IPR036390">
    <property type="entry name" value="WH_DNA-bd_sf"/>
</dbReference>
<dbReference type="InterPro" id="IPR027417">
    <property type="entry name" value="P-loop_NTPase"/>
</dbReference>
<dbReference type="FunFam" id="3.40.50.10140:FF:000007">
    <property type="entry name" value="Disease resistance protein (TIR-NBS-LRR class)"/>
    <property type="match status" value="1"/>
</dbReference>
<evidence type="ECO:0000313" key="6">
    <source>
        <dbReference type="EMBL" id="KAA0039310.1"/>
    </source>
</evidence>
<dbReference type="SUPFAM" id="SSF52200">
    <property type="entry name" value="Toll/Interleukin receptor TIR domain"/>
    <property type="match status" value="1"/>
</dbReference>
<feature type="domain" description="TIR" evidence="5">
    <location>
        <begin position="2"/>
        <end position="171"/>
    </location>
</feature>
<evidence type="ECO:0000313" key="9">
    <source>
        <dbReference type="Proteomes" id="UP000321947"/>
    </source>
</evidence>
<gene>
    <name evidence="7" type="ORF">E5676_scaffold169G001030</name>
    <name evidence="6" type="ORF">E6C27_scaffold64G001060</name>
</gene>
<keyword evidence="4" id="KW-0520">NAD</keyword>
<evidence type="ECO:0000256" key="2">
    <source>
        <dbReference type="ARBA" id="ARBA00022737"/>
    </source>
</evidence>
<dbReference type="PANTHER" id="PTHR11017">
    <property type="entry name" value="LEUCINE-RICH REPEAT-CONTAINING PROTEIN"/>
    <property type="match status" value="1"/>
</dbReference>
<dbReference type="InterPro" id="IPR044974">
    <property type="entry name" value="Disease_R_plants"/>
</dbReference>
<dbReference type="InterPro" id="IPR002182">
    <property type="entry name" value="NB-ARC"/>
</dbReference>
<dbReference type="Proteomes" id="UP000321393">
    <property type="component" value="Unassembled WGS sequence"/>
</dbReference>
<dbReference type="EMBL" id="SSTD01016718">
    <property type="protein sequence ID" value="TYK00494.1"/>
    <property type="molecule type" value="Genomic_DNA"/>
</dbReference>
<organism evidence="6 8">
    <name type="scientific">Cucumis melo var. makuwa</name>
    <name type="common">Oriental melon</name>
    <dbReference type="NCBI Taxonomy" id="1194695"/>
    <lineage>
        <taxon>Eukaryota</taxon>
        <taxon>Viridiplantae</taxon>
        <taxon>Streptophyta</taxon>
        <taxon>Embryophyta</taxon>
        <taxon>Tracheophyta</taxon>
        <taxon>Spermatophyta</taxon>
        <taxon>Magnoliopsida</taxon>
        <taxon>eudicotyledons</taxon>
        <taxon>Gunneridae</taxon>
        <taxon>Pentapetalae</taxon>
        <taxon>rosids</taxon>
        <taxon>fabids</taxon>
        <taxon>Cucurbitales</taxon>
        <taxon>Cucurbitaceae</taxon>
        <taxon>Benincaseae</taxon>
        <taxon>Cucumis</taxon>
    </lineage>
</organism>
<dbReference type="InterPro" id="IPR000157">
    <property type="entry name" value="TIR_dom"/>
</dbReference>
<dbReference type="GO" id="GO:0006952">
    <property type="term" value="P:defense response"/>
    <property type="evidence" value="ECO:0007669"/>
    <property type="project" value="UniProtKB-KW"/>
</dbReference>
<proteinExistence type="predicted"/>
<dbReference type="InterPro" id="IPR058192">
    <property type="entry name" value="WHD_ROQ1-like"/>
</dbReference>
<dbReference type="AlphaFoldDB" id="A0A5A7T7T4"/>
<evidence type="ECO:0000256" key="3">
    <source>
        <dbReference type="ARBA" id="ARBA00022821"/>
    </source>
</evidence>
<keyword evidence="3" id="KW-0611">Plant defense</keyword>
<accession>A0A5A7T7T4</accession>
<dbReference type="SUPFAM" id="SSF52058">
    <property type="entry name" value="L domain-like"/>
    <property type="match status" value="1"/>
</dbReference>
<dbReference type="GO" id="GO:0043531">
    <property type="term" value="F:ADP binding"/>
    <property type="evidence" value="ECO:0007669"/>
    <property type="project" value="InterPro"/>
</dbReference>
<reference evidence="8 9" key="1">
    <citation type="submission" date="2019-08" db="EMBL/GenBank/DDBJ databases">
        <title>Draft genome sequences of two oriental melons (Cucumis melo L. var makuwa).</title>
        <authorList>
            <person name="Kwon S.-Y."/>
        </authorList>
    </citation>
    <scope>NUCLEOTIDE SEQUENCE [LARGE SCALE GENOMIC DNA]</scope>
    <source>
        <strain evidence="9">cv. Chang Bougi</strain>
        <strain evidence="8">cv. SW 3</strain>
        <tissue evidence="6">Leaf</tissue>
    </source>
</reference>
<dbReference type="Pfam" id="PF00931">
    <property type="entry name" value="NB-ARC"/>
    <property type="match status" value="1"/>
</dbReference>
<keyword evidence="2" id="KW-0677">Repeat</keyword>
<dbReference type="Gene3D" id="3.80.10.10">
    <property type="entry name" value="Ribonuclease Inhibitor"/>
    <property type="match status" value="1"/>
</dbReference>
<evidence type="ECO:0000313" key="8">
    <source>
        <dbReference type="Proteomes" id="UP000321393"/>
    </source>
</evidence>
<dbReference type="Pfam" id="PF01582">
    <property type="entry name" value="TIR"/>
    <property type="match status" value="1"/>
</dbReference>
<dbReference type="Gene3D" id="3.40.50.10140">
    <property type="entry name" value="Toll/interleukin-1 receptor homology (TIR) domain"/>
    <property type="match status" value="1"/>
</dbReference>
<dbReference type="Gene3D" id="3.40.50.300">
    <property type="entry name" value="P-loop containing nucleotide triphosphate hydrolases"/>
    <property type="match status" value="1"/>
</dbReference>
<dbReference type="Pfam" id="PF23282">
    <property type="entry name" value="WHD_ROQ1"/>
    <property type="match status" value="1"/>
</dbReference>
<dbReference type="SUPFAM" id="SSF46785">
    <property type="entry name" value="Winged helix' DNA-binding domain"/>
    <property type="match status" value="1"/>
</dbReference>
<dbReference type="InterPro" id="IPR032675">
    <property type="entry name" value="LRR_dom_sf"/>
</dbReference>
<protein>
    <submittedName>
        <fullName evidence="6">TMV resistance protein N-like isoform X4</fullName>
    </submittedName>
</protein>
<dbReference type="SUPFAM" id="SSF52540">
    <property type="entry name" value="P-loop containing nucleoside triphosphate hydrolases"/>
    <property type="match status" value="1"/>
</dbReference>
<keyword evidence="1" id="KW-0433">Leucine-rich repeat</keyword>
<dbReference type="PRINTS" id="PR00364">
    <property type="entry name" value="DISEASERSIST"/>
</dbReference>
<dbReference type="GO" id="GO:0007165">
    <property type="term" value="P:signal transduction"/>
    <property type="evidence" value="ECO:0007669"/>
    <property type="project" value="InterPro"/>
</dbReference>
<dbReference type="Gene3D" id="1.10.8.430">
    <property type="entry name" value="Helical domain of apoptotic protease-activating factors"/>
    <property type="match status" value="1"/>
</dbReference>
<dbReference type="SMART" id="SM00255">
    <property type="entry name" value="TIR"/>
    <property type="match status" value="1"/>
</dbReference>
<evidence type="ECO:0000256" key="4">
    <source>
        <dbReference type="ARBA" id="ARBA00023027"/>
    </source>
</evidence>
<evidence type="ECO:0000259" key="5">
    <source>
        <dbReference type="PROSITE" id="PS50104"/>
    </source>
</evidence>
<comment type="caution">
    <text evidence="6">The sequence shown here is derived from an EMBL/GenBank/DDBJ whole genome shotgun (WGS) entry which is preliminary data.</text>
</comment>
<sequence>MKSFDTFISFRGEDVRNNLIGYLSNALRNYSCLIRFFLDNERLLIGDDLDRRLMEAIEESRTAIVVLSQNYSTSRWCLRELEKIMESMDDGTNRVLPVFYHVDPSHVRHQSGPFERSFVEYENNGQDSQEQVHRWRDAFTRVGHLAGVVVNENSPEVDSINRITNQIFDKLRRPMLIGPNQLNYLVDMRSKLRDINNLLDFESDEVRFIGIVGMGGIGKTTIAKVLHDSIAFTLFGENSCFVTMSGRDIVTVQCLLLSRLLGTRENINILEKNEGANMIKDCLSRRKVLIIFDGVNDREELGYLAGSFDWFGRGSRVIITTRNKNVFSHPNHEQVQLYNVKPLDYNTSFSLFWKHAFDQQSGGPSEQQFIQLSQNIVEKVEGNPQALEQIGSFLRGKDINVWEEELKSLVLVDNERLFKILKISFDQLGTKGQQAFLDLACFFNGKSTGKIIEILASLEYNSPSEVLKLLCDRYLIEIRDGDTVCMPNLIQEMGREIERKKRQRSRIWLRRDAFDIFDEQHGVIDIKGVVLDKRDTEPNLKLKAKQLQDMSRLKILEIDNVQLSPRNQNDLSNQLRLLHWDGFPSDTLPLNFEAPYLFELLLPNAQTTHLWKELKEFKKLKVIDVSNSRTLLETPNLSAVPNLERLILCNCTRLKKIDDSIINLRFLVLVDLTGCVSLETSKCINIFASRPKVLLRGLEGVARQPQSVSLADPKSRSFFSGQEANHNTNFIDERSYKNARGQPSNDIEMNDILGVITLDRTKNRSGVDEQMVNVLLSSFNRYTPIWVEATGWISFLYDIHGTGTEEMLSSVLSPLPFHPLKQLLLLPEVTESPATATQNGGLFH</sequence>
<dbReference type="InterPro" id="IPR042197">
    <property type="entry name" value="Apaf_helical"/>
</dbReference>
<dbReference type="PROSITE" id="PS50104">
    <property type="entry name" value="TIR"/>
    <property type="match status" value="1"/>
</dbReference>
<evidence type="ECO:0000313" key="7">
    <source>
        <dbReference type="EMBL" id="TYK00494.1"/>
    </source>
</evidence>
<evidence type="ECO:0000256" key="1">
    <source>
        <dbReference type="ARBA" id="ARBA00022614"/>
    </source>
</evidence>